<name>A0A4Z2HA22_9TELE</name>
<evidence type="ECO:0000256" key="1">
    <source>
        <dbReference type="SAM" id="MobiDB-lite"/>
    </source>
</evidence>
<evidence type="ECO:0000313" key="3">
    <source>
        <dbReference type="Proteomes" id="UP000314294"/>
    </source>
</evidence>
<feature type="compositionally biased region" description="Basic and acidic residues" evidence="1">
    <location>
        <begin position="24"/>
        <end position="51"/>
    </location>
</feature>
<comment type="caution">
    <text evidence="2">The sequence shown here is derived from an EMBL/GenBank/DDBJ whole genome shotgun (WGS) entry which is preliminary data.</text>
</comment>
<evidence type="ECO:0000313" key="2">
    <source>
        <dbReference type="EMBL" id="TNN62115.1"/>
    </source>
</evidence>
<dbReference type="EMBL" id="SRLO01000301">
    <property type="protein sequence ID" value="TNN62115.1"/>
    <property type="molecule type" value="Genomic_DNA"/>
</dbReference>
<dbReference type="Proteomes" id="UP000314294">
    <property type="component" value="Unassembled WGS sequence"/>
</dbReference>
<sequence>MKKKKSGLFVRAAVWVRGSSIPAHQREEGGNENMRRREKRDEPGEVAEAKECRHHPPAGEPPERERGSRVQPDAHRESATAEELLSQTEHNEPREATSLSRGPKKRRWKNCSRVRIQEDIAEMQRLCMSAAVALRRGGEYI</sequence>
<protein>
    <submittedName>
        <fullName evidence="2">Uncharacterized protein</fullName>
    </submittedName>
</protein>
<reference evidence="2 3" key="1">
    <citation type="submission" date="2019-03" db="EMBL/GenBank/DDBJ databases">
        <title>First draft genome of Liparis tanakae, snailfish: a comprehensive survey of snailfish specific genes.</title>
        <authorList>
            <person name="Kim W."/>
            <person name="Song I."/>
            <person name="Jeong J.-H."/>
            <person name="Kim D."/>
            <person name="Kim S."/>
            <person name="Ryu S."/>
            <person name="Song J.Y."/>
            <person name="Lee S.K."/>
        </authorList>
    </citation>
    <scope>NUCLEOTIDE SEQUENCE [LARGE SCALE GENOMIC DNA]</scope>
    <source>
        <tissue evidence="2">Muscle</tissue>
    </source>
</reference>
<proteinExistence type="predicted"/>
<feature type="region of interest" description="Disordered" evidence="1">
    <location>
        <begin position="15"/>
        <end position="109"/>
    </location>
</feature>
<dbReference type="AlphaFoldDB" id="A0A4Z2HA22"/>
<organism evidence="2 3">
    <name type="scientific">Liparis tanakae</name>
    <name type="common">Tanaka's snailfish</name>
    <dbReference type="NCBI Taxonomy" id="230148"/>
    <lineage>
        <taxon>Eukaryota</taxon>
        <taxon>Metazoa</taxon>
        <taxon>Chordata</taxon>
        <taxon>Craniata</taxon>
        <taxon>Vertebrata</taxon>
        <taxon>Euteleostomi</taxon>
        <taxon>Actinopterygii</taxon>
        <taxon>Neopterygii</taxon>
        <taxon>Teleostei</taxon>
        <taxon>Neoteleostei</taxon>
        <taxon>Acanthomorphata</taxon>
        <taxon>Eupercaria</taxon>
        <taxon>Perciformes</taxon>
        <taxon>Cottioidei</taxon>
        <taxon>Cottales</taxon>
        <taxon>Liparidae</taxon>
        <taxon>Liparis</taxon>
    </lineage>
</organism>
<accession>A0A4Z2HA22</accession>
<gene>
    <name evidence="2" type="ORF">EYF80_027707</name>
</gene>
<feature type="compositionally biased region" description="Basic and acidic residues" evidence="1">
    <location>
        <begin position="61"/>
        <end position="79"/>
    </location>
</feature>
<keyword evidence="3" id="KW-1185">Reference proteome</keyword>